<feature type="coiled-coil region" evidence="5">
    <location>
        <begin position="969"/>
        <end position="996"/>
    </location>
</feature>
<evidence type="ECO:0000256" key="5">
    <source>
        <dbReference type="SAM" id="Coils"/>
    </source>
</evidence>
<evidence type="ECO:0000313" key="11">
    <source>
        <dbReference type="Proteomes" id="UP001152320"/>
    </source>
</evidence>
<sequence>MALVWKKLQRVGKRAAKFRFTASFHELSLEASKKWQPNKLCVVWTRRGRKSASEFHKWVPGIKEPYKGSVVWSVPENVEITVTLFKENRQDAEFEDKEWTFVIEDEDKKGRRRALAQGNVNMKDFAKSQPTQGEKMIELKPCSKKCTKAILTFTISSILLREGAATDEDMQSLASILSYHQPDIANMDDFDEEEDEDDEFDRELTPGKIHELTRQYNFLAPTIEEEEDDPFSKLDDELAESDPFAKCNVDRTLSFEGSFQSESHSPTVASEDPFKALEKEEAGRVGETESTNPFDEDLSNPFIETEPTAMSTPEMTTKSSQPSNPFEEEEEENKTVCNKKDTSPGLSENQDKLDDQLNRKRKSPAPGDVSPVEDQVVPQPKILTTTIKPRDQTSKSSMSLGGGPRKKASKQAPSQDLLEWCKQVTTGYKGVKVTNLTTSWRNGLAFCAIIHHYKPELIDFSSLSQHDIKGNNKKAFDAAASLGIPKLLDPKDMALLAMPDKLAVMTYLFQLRAHFTGQQMEVQTIGDTEKKSSYIVGNFSTDKSVSKDIFAQEAKLARDIKEDSPSDESPKSLSDSSERTLIETEIDAPTASPKIGGEENEKSKDDENDSDSRTEKRTVEKSNEIEETDMAVTPTTEIEVEDIKELKTDEVEEKKDEAEKVKTEEIKRPLSRSEELKERAKKLLEQAKKEAASRRLSKLQSKSEDSPKEEDKRKDDLKLRAQRLIAQARQGINKPEIEGIEEMAEAARSHSVEVNSPDQEEEPAVSTGDSPNNANDEIEPNGTKPGKPSLAVKKTSSLQSFSDLVKSPDQIGKKEGITEKEAPTPEETKPKEAEQKEIEIIDAHPVLRDILNNEEETSDYILGEYAALEREQDQIDNRAAYVEKALRKVMETDPGSESEVQLMQEWFELVNKKNALIRRQEQLNVMEKEQDLERKYELLKRELTVMMAIEDWQKTEQERHREQLLLEEMVILVDKRNELVEQLDAQEREFEEEANYFDKVLQRRRQKSEEKCCIQ</sequence>
<feature type="compositionally biased region" description="Polar residues" evidence="6">
    <location>
        <begin position="308"/>
        <end position="324"/>
    </location>
</feature>
<dbReference type="Pfam" id="PF10358">
    <property type="entry name" value="NT-C2"/>
    <property type="match status" value="1"/>
</dbReference>
<evidence type="ECO:0000259" key="8">
    <source>
        <dbReference type="PROSITE" id="PS51840"/>
    </source>
</evidence>
<dbReference type="EMBL" id="JAIZAY010000003">
    <property type="protein sequence ID" value="KAJ8045248.1"/>
    <property type="molecule type" value="Genomic_DNA"/>
</dbReference>
<dbReference type="PROSITE" id="PS51848">
    <property type="entry name" value="BMERB"/>
    <property type="match status" value="1"/>
</dbReference>
<feature type="compositionally biased region" description="Basic and acidic residues" evidence="6">
    <location>
        <begin position="641"/>
        <end position="693"/>
    </location>
</feature>
<keyword evidence="11" id="KW-1185">Reference proteome</keyword>
<feature type="region of interest" description="Disordered" evidence="6">
    <location>
        <begin position="558"/>
        <end position="837"/>
    </location>
</feature>
<dbReference type="Pfam" id="PF00307">
    <property type="entry name" value="CH"/>
    <property type="match status" value="1"/>
</dbReference>
<dbReference type="OrthoDB" id="5972258at2759"/>
<dbReference type="PROSITE" id="PS51840">
    <property type="entry name" value="C2_NT"/>
    <property type="match status" value="1"/>
</dbReference>
<keyword evidence="3" id="KW-0967">Endosome</keyword>
<feature type="compositionally biased region" description="Basic and acidic residues" evidence="6">
    <location>
        <begin position="596"/>
        <end position="624"/>
    </location>
</feature>
<keyword evidence="4 5" id="KW-0175">Coiled coil</keyword>
<feature type="compositionally biased region" description="Basic and acidic residues" evidence="6">
    <location>
        <begin position="558"/>
        <end position="582"/>
    </location>
</feature>
<protein>
    <submittedName>
        <fullName evidence="10">EH domain-binding protein 1</fullName>
    </submittedName>
</protein>
<dbReference type="InterPro" id="IPR022735">
    <property type="entry name" value="bMERB_dom"/>
</dbReference>
<reference evidence="10" key="1">
    <citation type="submission" date="2021-10" db="EMBL/GenBank/DDBJ databases">
        <title>Tropical sea cucumber genome reveals ecological adaptation and Cuvierian tubules defense mechanism.</title>
        <authorList>
            <person name="Chen T."/>
        </authorList>
    </citation>
    <scope>NUCLEOTIDE SEQUENCE</scope>
    <source>
        <strain evidence="10">Nanhai2018</strain>
        <tissue evidence="10">Muscle</tissue>
    </source>
</reference>
<dbReference type="Pfam" id="PF12130">
    <property type="entry name" value="bMERB_dom"/>
    <property type="match status" value="1"/>
</dbReference>
<dbReference type="PANTHER" id="PTHR23167">
    <property type="entry name" value="CALPONIN HOMOLOGY DOMAIN-CONTAINING PROTEIN DDB_G0272472-RELATED"/>
    <property type="match status" value="1"/>
</dbReference>
<dbReference type="SMART" id="SM00033">
    <property type="entry name" value="CH"/>
    <property type="match status" value="1"/>
</dbReference>
<feature type="domain" description="C2 NT-type" evidence="8">
    <location>
        <begin position="8"/>
        <end position="159"/>
    </location>
</feature>
<accession>A0A9Q1CIB7</accession>
<evidence type="ECO:0000313" key="10">
    <source>
        <dbReference type="EMBL" id="KAJ8045248.1"/>
    </source>
</evidence>
<dbReference type="Gene3D" id="1.10.418.10">
    <property type="entry name" value="Calponin-like domain"/>
    <property type="match status" value="1"/>
</dbReference>
<dbReference type="AlphaFoldDB" id="A0A9Q1CIB7"/>
<dbReference type="InterPro" id="IPR050540">
    <property type="entry name" value="F-actin_Monoox_Mical"/>
</dbReference>
<gene>
    <name evidence="10" type="ORF">HOLleu_08217</name>
</gene>
<organism evidence="10 11">
    <name type="scientific">Holothuria leucospilota</name>
    <name type="common">Black long sea cucumber</name>
    <name type="synonym">Mertensiothuria leucospilota</name>
    <dbReference type="NCBI Taxonomy" id="206669"/>
    <lineage>
        <taxon>Eukaryota</taxon>
        <taxon>Metazoa</taxon>
        <taxon>Echinodermata</taxon>
        <taxon>Eleutherozoa</taxon>
        <taxon>Echinozoa</taxon>
        <taxon>Holothuroidea</taxon>
        <taxon>Aspidochirotacea</taxon>
        <taxon>Aspidochirotida</taxon>
        <taxon>Holothuriidae</taxon>
        <taxon>Holothuria</taxon>
    </lineage>
</organism>
<feature type="region of interest" description="Disordered" evidence="6">
    <location>
        <begin position="257"/>
        <end position="414"/>
    </location>
</feature>
<feature type="compositionally biased region" description="Polar residues" evidence="6">
    <location>
        <begin position="257"/>
        <end position="268"/>
    </location>
</feature>
<comment type="subcellular location">
    <subcellularLocation>
        <location evidence="1">Endosome</location>
    </subcellularLocation>
</comment>
<proteinExistence type="predicted"/>
<feature type="compositionally biased region" description="Basic and acidic residues" evidence="6">
    <location>
        <begin position="701"/>
        <end position="719"/>
    </location>
</feature>
<evidence type="ECO:0000256" key="1">
    <source>
        <dbReference type="ARBA" id="ARBA00004177"/>
    </source>
</evidence>
<name>A0A9Q1CIB7_HOLLE</name>
<keyword evidence="2" id="KW-0597">Phosphoprotein</keyword>
<evidence type="ECO:0000259" key="7">
    <source>
        <dbReference type="PROSITE" id="PS50021"/>
    </source>
</evidence>
<feature type="compositionally biased region" description="Basic and acidic residues" evidence="6">
    <location>
        <begin position="811"/>
        <end position="837"/>
    </location>
</feature>
<dbReference type="InterPro" id="IPR001715">
    <property type="entry name" value="CH_dom"/>
</dbReference>
<feature type="compositionally biased region" description="Basic and acidic residues" evidence="6">
    <location>
        <begin position="272"/>
        <end position="287"/>
    </location>
</feature>
<feature type="domain" description="Calponin-homology (CH)" evidence="7">
    <location>
        <begin position="411"/>
        <end position="516"/>
    </location>
</feature>
<evidence type="ECO:0000259" key="9">
    <source>
        <dbReference type="PROSITE" id="PS51848"/>
    </source>
</evidence>
<evidence type="ECO:0000256" key="4">
    <source>
        <dbReference type="ARBA" id="ARBA00023054"/>
    </source>
</evidence>
<dbReference type="GO" id="GO:0005768">
    <property type="term" value="C:endosome"/>
    <property type="evidence" value="ECO:0007669"/>
    <property type="project" value="UniProtKB-SubCell"/>
</dbReference>
<dbReference type="SUPFAM" id="SSF47576">
    <property type="entry name" value="Calponin-homology domain, CH-domain"/>
    <property type="match status" value="1"/>
</dbReference>
<evidence type="ECO:0000256" key="6">
    <source>
        <dbReference type="SAM" id="MobiDB-lite"/>
    </source>
</evidence>
<feature type="domain" description="BMERB" evidence="9">
    <location>
        <begin position="834"/>
        <end position="999"/>
    </location>
</feature>
<dbReference type="InterPro" id="IPR019448">
    <property type="entry name" value="NT-C2"/>
</dbReference>
<dbReference type="Proteomes" id="UP001152320">
    <property type="component" value="Chromosome 3"/>
</dbReference>
<evidence type="ECO:0000256" key="3">
    <source>
        <dbReference type="ARBA" id="ARBA00022753"/>
    </source>
</evidence>
<dbReference type="SMART" id="SM01203">
    <property type="entry name" value="DUF3585"/>
    <property type="match status" value="1"/>
</dbReference>
<dbReference type="PANTHER" id="PTHR23167:SF46">
    <property type="entry name" value="EPS15 HOMOLOGY DOMAIN CONTAINING PROTEIN-BINDING PROTEIN 1, ISOFORM F"/>
    <property type="match status" value="1"/>
</dbReference>
<dbReference type="InterPro" id="IPR036872">
    <property type="entry name" value="CH_dom_sf"/>
</dbReference>
<dbReference type="PROSITE" id="PS50021">
    <property type="entry name" value="CH"/>
    <property type="match status" value="1"/>
</dbReference>
<dbReference type="FunFam" id="1.10.418.10:FF:000023">
    <property type="entry name" value="EH domain-binding protein 1 isoform X1"/>
    <property type="match status" value="1"/>
</dbReference>
<comment type="caution">
    <text evidence="10">The sequence shown here is derived from an EMBL/GenBank/DDBJ whole genome shotgun (WGS) entry which is preliminary data.</text>
</comment>
<evidence type="ECO:0000256" key="2">
    <source>
        <dbReference type="ARBA" id="ARBA00022553"/>
    </source>
</evidence>
<feature type="compositionally biased region" description="Basic and acidic residues" evidence="6">
    <location>
        <begin position="349"/>
        <end position="358"/>
    </location>
</feature>